<feature type="domain" description="ABM" evidence="1">
    <location>
        <begin position="1"/>
        <end position="91"/>
    </location>
</feature>
<keyword evidence="2" id="KW-0503">Monooxygenase</keyword>
<organism evidence="2 3">
    <name type="scientific">Amycolatopsis rubida</name>
    <dbReference type="NCBI Taxonomy" id="112413"/>
    <lineage>
        <taxon>Bacteria</taxon>
        <taxon>Bacillati</taxon>
        <taxon>Actinomycetota</taxon>
        <taxon>Actinomycetes</taxon>
        <taxon>Pseudonocardiales</taxon>
        <taxon>Pseudonocardiaceae</taxon>
        <taxon>Amycolatopsis</taxon>
    </lineage>
</organism>
<dbReference type="EMBL" id="FOWC01000007">
    <property type="protein sequence ID" value="SFP83358.1"/>
    <property type="molecule type" value="Genomic_DNA"/>
</dbReference>
<dbReference type="OrthoDB" id="4304335at2"/>
<dbReference type="InterPro" id="IPR011008">
    <property type="entry name" value="Dimeric_a/b-barrel"/>
</dbReference>
<dbReference type="Gene3D" id="3.30.70.100">
    <property type="match status" value="1"/>
</dbReference>
<keyword evidence="2" id="KW-0560">Oxidoreductase</keyword>
<dbReference type="Pfam" id="PF03992">
    <property type="entry name" value="ABM"/>
    <property type="match status" value="1"/>
</dbReference>
<evidence type="ECO:0000313" key="2">
    <source>
        <dbReference type="EMBL" id="SFP83358.1"/>
    </source>
</evidence>
<proteinExistence type="predicted"/>
<name>A0A1I5TK60_9PSEU</name>
<dbReference type="PROSITE" id="PS51725">
    <property type="entry name" value="ABM"/>
    <property type="match status" value="1"/>
</dbReference>
<evidence type="ECO:0000313" key="3">
    <source>
        <dbReference type="Proteomes" id="UP000199137"/>
    </source>
</evidence>
<dbReference type="InterPro" id="IPR007138">
    <property type="entry name" value="ABM_dom"/>
</dbReference>
<protein>
    <submittedName>
        <fullName evidence="2">Heme-degrading monooxygenase HmoA</fullName>
    </submittedName>
</protein>
<reference evidence="2 3" key="1">
    <citation type="submission" date="2016-10" db="EMBL/GenBank/DDBJ databases">
        <authorList>
            <person name="de Groot N.N."/>
        </authorList>
    </citation>
    <scope>NUCLEOTIDE SEQUENCE [LARGE SCALE GENOMIC DNA]</scope>
    <source>
        <strain evidence="2 3">DSM 44637</strain>
    </source>
</reference>
<dbReference type="STRING" id="112413.SAMN05421854_107135"/>
<sequence length="100" mass="11174">MSGEVRVLVYQSAQDISLVHDAYHHVSKRLMGVPGLVGNELLGSITDPTGFVVLSRWSGMDAFREWEQGPAHRDTTAPLRPYRDQRLPASFGVYQVVADY</sequence>
<dbReference type="SUPFAM" id="SSF54909">
    <property type="entry name" value="Dimeric alpha+beta barrel"/>
    <property type="match status" value="1"/>
</dbReference>
<dbReference type="RefSeq" id="WP_093575096.1">
    <property type="nucleotide sequence ID" value="NZ_FOWC01000007.1"/>
</dbReference>
<accession>A0A1I5TK60</accession>
<gene>
    <name evidence="2" type="ORF">SAMN05421854_107135</name>
</gene>
<dbReference type="Proteomes" id="UP000199137">
    <property type="component" value="Unassembled WGS sequence"/>
</dbReference>
<dbReference type="AlphaFoldDB" id="A0A1I5TK60"/>
<evidence type="ECO:0000259" key="1">
    <source>
        <dbReference type="PROSITE" id="PS51725"/>
    </source>
</evidence>
<dbReference type="GO" id="GO:0004497">
    <property type="term" value="F:monooxygenase activity"/>
    <property type="evidence" value="ECO:0007669"/>
    <property type="project" value="UniProtKB-KW"/>
</dbReference>